<organism evidence="2 3">
    <name type="scientific">Canna indica</name>
    <name type="common">Indian-shot</name>
    <dbReference type="NCBI Taxonomy" id="4628"/>
    <lineage>
        <taxon>Eukaryota</taxon>
        <taxon>Viridiplantae</taxon>
        <taxon>Streptophyta</taxon>
        <taxon>Embryophyta</taxon>
        <taxon>Tracheophyta</taxon>
        <taxon>Spermatophyta</taxon>
        <taxon>Magnoliopsida</taxon>
        <taxon>Liliopsida</taxon>
        <taxon>Zingiberales</taxon>
        <taxon>Cannaceae</taxon>
        <taxon>Canna</taxon>
    </lineage>
</organism>
<evidence type="ECO:0000313" key="3">
    <source>
        <dbReference type="Proteomes" id="UP001327560"/>
    </source>
</evidence>
<dbReference type="InterPro" id="IPR001810">
    <property type="entry name" value="F-box_dom"/>
</dbReference>
<dbReference type="InterPro" id="IPR036047">
    <property type="entry name" value="F-box-like_dom_sf"/>
</dbReference>
<name>A0AAQ3QHR8_9LILI</name>
<evidence type="ECO:0000259" key="1">
    <source>
        <dbReference type="Pfam" id="PF12937"/>
    </source>
</evidence>
<dbReference type="InterPro" id="IPR032675">
    <property type="entry name" value="LRR_dom_sf"/>
</dbReference>
<protein>
    <recommendedName>
        <fullName evidence="1">F-box domain-containing protein</fullName>
    </recommendedName>
</protein>
<feature type="domain" description="F-box" evidence="1">
    <location>
        <begin position="21"/>
        <end position="53"/>
    </location>
</feature>
<reference evidence="2 3" key="1">
    <citation type="submission" date="2023-10" db="EMBL/GenBank/DDBJ databases">
        <title>Chromosome-scale genome assembly provides insights into flower coloration mechanisms of Canna indica.</title>
        <authorList>
            <person name="Li C."/>
        </authorList>
    </citation>
    <scope>NUCLEOTIDE SEQUENCE [LARGE SCALE GENOMIC DNA]</scope>
    <source>
        <tissue evidence="2">Flower</tissue>
    </source>
</reference>
<proteinExistence type="predicted"/>
<evidence type="ECO:0000313" key="2">
    <source>
        <dbReference type="EMBL" id="WOL13131.1"/>
    </source>
</evidence>
<gene>
    <name evidence="2" type="ORF">Cni_G21900</name>
</gene>
<dbReference type="EMBL" id="CP136896">
    <property type="protein sequence ID" value="WOL13131.1"/>
    <property type="molecule type" value="Genomic_DNA"/>
</dbReference>
<dbReference type="Pfam" id="PF12937">
    <property type="entry name" value="F-box-like"/>
    <property type="match status" value="1"/>
</dbReference>
<dbReference type="SUPFAM" id="SSF81383">
    <property type="entry name" value="F-box domain"/>
    <property type="match status" value="1"/>
</dbReference>
<dbReference type="AlphaFoldDB" id="A0AAQ3QHR8"/>
<dbReference type="Gene3D" id="3.80.10.10">
    <property type="entry name" value="Ribonuclease Inhibitor"/>
    <property type="match status" value="1"/>
</dbReference>
<keyword evidence="3" id="KW-1185">Reference proteome</keyword>
<dbReference type="SUPFAM" id="SSF52047">
    <property type="entry name" value="RNI-like"/>
    <property type="match status" value="1"/>
</dbReference>
<dbReference type="Gene3D" id="1.20.1280.50">
    <property type="match status" value="1"/>
</dbReference>
<sequence>MNKVRIRCDQGVQVLQGQDLIDNLPDDLLIYFFSFISALQHRCCCAAVSKKWLFLQASMSSSGCTCHRFLLPRQPRPNTTVVSMCFKGSAANNVRLAAMAIGICPLGPALTELSIAGAPPSSYPSVSDVGLSLIARASGCRLKSLALVNCCKITCSYIATVASSCIVLEKLELTNAKFVADDGLAFLATRCLSLLQLSLVACPNVSN</sequence>
<dbReference type="Proteomes" id="UP001327560">
    <property type="component" value="Chromosome 7"/>
</dbReference>
<accession>A0AAQ3QHR8</accession>